<dbReference type="EMBL" id="CM000581">
    <property type="protein sequence ID" value="EWG53536.1"/>
    <property type="molecule type" value="Genomic_DNA"/>
</dbReference>
<evidence type="ECO:0000313" key="2">
    <source>
        <dbReference type="EMBL" id="EWG53536.1"/>
    </source>
</evidence>
<organism evidence="2 3">
    <name type="scientific">Gibberella moniliformis (strain M3125 / FGSC 7600)</name>
    <name type="common">Maize ear and stalk rot fungus</name>
    <name type="synonym">Fusarium verticillioides</name>
    <dbReference type="NCBI Taxonomy" id="334819"/>
    <lineage>
        <taxon>Eukaryota</taxon>
        <taxon>Fungi</taxon>
        <taxon>Dikarya</taxon>
        <taxon>Ascomycota</taxon>
        <taxon>Pezizomycotina</taxon>
        <taxon>Sordariomycetes</taxon>
        <taxon>Hypocreomycetidae</taxon>
        <taxon>Hypocreales</taxon>
        <taxon>Nectriaceae</taxon>
        <taxon>Fusarium</taxon>
        <taxon>Fusarium fujikuroi species complex</taxon>
    </lineage>
</organism>
<feature type="region of interest" description="Disordered" evidence="1">
    <location>
        <begin position="134"/>
        <end position="190"/>
    </location>
</feature>
<reference evidence="2 3" key="1">
    <citation type="journal article" date="2010" name="Nature">
        <title>Comparative genomics reveals mobile pathogenicity chromosomes in Fusarium.</title>
        <authorList>
            <person name="Ma L.J."/>
            <person name="van der Does H.C."/>
            <person name="Borkovich K.A."/>
            <person name="Coleman J.J."/>
            <person name="Daboussi M.J."/>
            <person name="Di Pietro A."/>
            <person name="Dufresne M."/>
            <person name="Freitag M."/>
            <person name="Grabherr M."/>
            <person name="Henrissat B."/>
            <person name="Houterman P.M."/>
            <person name="Kang S."/>
            <person name="Shim W.B."/>
            <person name="Woloshuk C."/>
            <person name="Xie X."/>
            <person name="Xu J.R."/>
            <person name="Antoniw J."/>
            <person name="Baker S.E."/>
            <person name="Bluhm B.H."/>
            <person name="Breakspear A."/>
            <person name="Brown D.W."/>
            <person name="Butchko R.A."/>
            <person name="Chapman S."/>
            <person name="Coulson R."/>
            <person name="Coutinho P.M."/>
            <person name="Danchin E.G."/>
            <person name="Diener A."/>
            <person name="Gale L.R."/>
            <person name="Gardiner D.M."/>
            <person name="Goff S."/>
            <person name="Hammond-Kosack K.E."/>
            <person name="Hilburn K."/>
            <person name="Hua-Van A."/>
            <person name="Jonkers W."/>
            <person name="Kazan K."/>
            <person name="Kodira C.D."/>
            <person name="Koehrsen M."/>
            <person name="Kumar L."/>
            <person name="Lee Y.H."/>
            <person name="Li L."/>
            <person name="Manners J.M."/>
            <person name="Miranda-Saavedra D."/>
            <person name="Mukherjee M."/>
            <person name="Park G."/>
            <person name="Park J."/>
            <person name="Park S.Y."/>
            <person name="Proctor R.H."/>
            <person name="Regev A."/>
            <person name="Ruiz-Roldan M.C."/>
            <person name="Sain D."/>
            <person name="Sakthikumar S."/>
            <person name="Sykes S."/>
            <person name="Schwartz D.C."/>
            <person name="Turgeon B.G."/>
            <person name="Wapinski I."/>
            <person name="Yoder O."/>
            <person name="Young S."/>
            <person name="Zeng Q."/>
            <person name="Zhou S."/>
            <person name="Galagan J."/>
            <person name="Cuomo C.A."/>
            <person name="Kistler H.C."/>
            <person name="Rep M."/>
        </authorList>
    </citation>
    <scope>NUCLEOTIDE SEQUENCE [LARGE SCALE GENOMIC DNA]</scope>
    <source>
        <strain evidence="3">M3125 / FGSC 7600</strain>
    </source>
</reference>
<dbReference type="RefSeq" id="XP_018759727.1">
    <property type="nucleotide sequence ID" value="XM_018901271.1"/>
</dbReference>
<dbReference type="AlphaFoldDB" id="W7MR23"/>
<protein>
    <submittedName>
        <fullName evidence="2">Uncharacterized protein</fullName>
    </submittedName>
</protein>
<dbReference type="GeneID" id="30069426"/>
<accession>W7MR23</accession>
<name>W7MR23_GIBM7</name>
<proteinExistence type="predicted"/>
<sequence length="190" mass="21146">MTPRGRPPPQSCPASIDLSRENDPKTILCKEIKEMVGEWPWLWLSAAAPTIMDLSWLQSLNLLLGRAVIVMNQANDLPANMLKEIKYTLLCLASRRERSGGKGVVTNEHLTKTIHYFDIRNLIHDVNQLESDELSNTPNGFTRQWMVDESNDDESDATPPSSAHQHEASPSTKKRKASDDPASASQIGKA</sequence>
<dbReference type="EMBL" id="DS022259">
    <property type="protein sequence ID" value="EWG53536.1"/>
    <property type="molecule type" value="Genomic_DNA"/>
</dbReference>
<evidence type="ECO:0000313" key="3">
    <source>
        <dbReference type="Proteomes" id="UP000009096"/>
    </source>
</evidence>
<dbReference type="Proteomes" id="UP000009096">
    <property type="component" value="Chromosome 4"/>
</dbReference>
<gene>
    <name evidence="2" type="ORF">FVEG_11947</name>
</gene>
<dbReference type="OrthoDB" id="5105441at2759"/>
<dbReference type="KEGG" id="fvr:FVEG_11947"/>
<feature type="compositionally biased region" description="Polar residues" evidence="1">
    <location>
        <begin position="158"/>
        <end position="171"/>
    </location>
</feature>
<evidence type="ECO:0000256" key="1">
    <source>
        <dbReference type="SAM" id="MobiDB-lite"/>
    </source>
</evidence>
<keyword evidence="3" id="KW-1185">Reference proteome</keyword>
<dbReference type="VEuPathDB" id="FungiDB:FVEG_11947"/>